<keyword evidence="2" id="KW-1185">Reference proteome</keyword>
<comment type="caution">
    <text evidence="1">The sequence shown here is derived from an EMBL/GenBank/DDBJ whole genome shotgun (WGS) entry which is preliminary data.</text>
</comment>
<sequence>MTKQEVTCDFKEPESLKDVLVELGKLDNATSTRHKVFQQLKESLQNFCGTAYLQAFYRSRDGGYGFIGTILLLTKAGQNVSEAIRQTTPWDGHLDREHRGHKDCALKIANALKKCLPKTFAALLFLLFNVSTECNQIGGGSWNTLKVNDSENSLGQWLIAGSGSDFIARKFLQGELNDSNKGQQVAEKLKNVVSLKPDTNEGALQKVLCGLMFVFPWDDALLGHACLFLHKFCDEVEKDARGNLQGRLSEVQPTISFENLKRVCGQLKGKLQPFVKGSDSAKLYAVSKMDDFDLFGKIWDENKFGEYVKWLKTRLDSIIKSLQTMSKDSSQWTDSKLKNASSAGPFKYGFVFKDKNWQDRINENLQGPINELTTPLNSLLQCLNGDSPANSERITTEPAKSSSGAAAAGAAGGLFGLGGAGAGVAYGLNLFGFKNLVTGLISSFLK</sequence>
<name>A0AAD9LII6_BABDI</name>
<proteinExistence type="predicted"/>
<evidence type="ECO:0000313" key="1">
    <source>
        <dbReference type="EMBL" id="KAK1937973.1"/>
    </source>
</evidence>
<evidence type="ECO:0000313" key="2">
    <source>
        <dbReference type="Proteomes" id="UP001195914"/>
    </source>
</evidence>
<accession>A0AAD9LII6</accession>
<gene>
    <name evidence="1" type="ORF">X943_004055</name>
</gene>
<dbReference type="AlphaFoldDB" id="A0AAD9LII6"/>
<dbReference type="EMBL" id="JAHBMH010000028">
    <property type="protein sequence ID" value="KAK1937973.1"/>
    <property type="molecule type" value="Genomic_DNA"/>
</dbReference>
<reference evidence="1" key="2">
    <citation type="submission" date="2021-05" db="EMBL/GenBank/DDBJ databases">
        <authorList>
            <person name="Pain A."/>
        </authorList>
    </citation>
    <scope>NUCLEOTIDE SEQUENCE</scope>
    <source>
        <strain evidence="1">1802A</strain>
    </source>
</reference>
<reference evidence="1" key="1">
    <citation type="journal article" date="2014" name="Nucleic Acids Res.">
        <title>The evolutionary dynamics of variant antigen genes in Babesia reveal a history of genomic innovation underlying host-parasite interaction.</title>
        <authorList>
            <person name="Jackson A.P."/>
            <person name="Otto T.D."/>
            <person name="Darby A."/>
            <person name="Ramaprasad A."/>
            <person name="Xia D."/>
            <person name="Echaide I.E."/>
            <person name="Farber M."/>
            <person name="Gahlot S."/>
            <person name="Gamble J."/>
            <person name="Gupta D."/>
            <person name="Gupta Y."/>
            <person name="Jackson L."/>
            <person name="Malandrin L."/>
            <person name="Malas T.B."/>
            <person name="Moussa E."/>
            <person name="Nair M."/>
            <person name="Reid A.J."/>
            <person name="Sanders M."/>
            <person name="Sharma J."/>
            <person name="Tracey A."/>
            <person name="Quail M.A."/>
            <person name="Weir W."/>
            <person name="Wastling J.M."/>
            <person name="Hall N."/>
            <person name="Willadsen P."/>
            <person name="Lingelbach K."/>
            <person name="Shiels B."/>
            <person name="Tait A."/>
            <person name="Berriman M."/>
            <person name="Allred D.R."/>
            <person name="Pain A."/>
        </authorList>
    </citation>
    <scope>NUCLEOTIDE SEQUENCE</scope>
    <source>
        <strain evidence="1">1802A</strain>
    </source>
</reference>
<organism evidence="1 2">
    <name type="scientific">Babesia divergens</name>
    <dbReference type="NCBI Taxonomy" id="32595"/>
    <lineage>
        <taxon>Eukaryota</taxon>
        <taxon>Sar</taxon>
        <taxon>Alveolata</taxon>
        <taxon>Apicomplexa</taxon>
        <taxon>Aconoidasida</taxon>
        <taxon>Piroplasmida</taxon>
        <taxon>Babesiidae</taxon>
        <taxon>Babesia</taxon>
    </lineage>
</organism>
<protein>
    <submittedName>
        <fullName evidence="1">Secreted antigen 1</fullName>
    </submittedName>
</protein>
<dbReference type="Proteomes" id="UP001195914">
    <property type="component" value="Unassembled WGS sequence"/>
</dbReference>